<dbReference type="EMBL" id="FR854090">
    <property type="protein sequence ID" value="CCA88069.1"/>
    <property type="molecule type" value="Genomic_DNA"/>
</dbReference>
<evidence type="ECO:0000313" key="1">
    <source>
        <dbReference type="EMBL" id="CCA88069.1"/>
    </source>
</evidence>
<dbReference type="NCBIfam" id="TIGR02466">
    <property type="entry name" value="TIGR02466 family protein"/>
    <property type="match status" value="1"/>
</dbReference>
<dbReference type="InterPro" id="IPR012668">
    <property type="entry name" value="CHP02466"/>
</dbReference>
<protein>
    <recommendedName>
        <fullName evidence="2">2OG-Fe(II) oxygenase</fullName>
    </recommendedName>
</protein>
<name>G3AAG9_9RALS</name>
<sequence>MNNFAGEATMFREIAPSLWQCWPVFIFQQVLEGIAELNTRLADAILTRAATEPSAQASNAAAWQSASDFFGHHDADRAFLVERINAVTGQMNRLCGINADDFNVILEGWSVVNRSGHHHNHHIHHSSVWSGVYYVRMPTGSTPASSRDGSIEFIDPRHAAPVTARSVRTIRPVSGSLLLFPSWLEHWVHPHYEAGERISVPFNIYLMPRITS</sequence>
<dbReference type="AlphaFoldDB" id="G3AAG9"/>
<dbReference type="Gene3D" id="2.60.120.620">
    <property type="entry name" value="q2cbj1_9rhob like domain"/>
    <property type="match status" value="1"/>
</dbReference>
<gene>
    <name evidence="1" type="ORF">RALSY_mp10608</name>
</gene>
<reference evidence="1" key="2">
    <citation type="submission" date="2011-04" db="EMBL/GenBank/DDBJ databases">
        <authorList>
            <person name="Genoscope - CEA"/>
        </authorList>
    </citation>
    <scope>NUCLEOTIDE SEQUENCE</scope>
    <source>
        <strain evidence="1">R24</strain>
    </source>
</reference>
<reference evidence="1" key="1">
    <citation type="journal article" date="2011" name="PLoS ONE">
        <title>Ralstonia syzygii, the Blood Disease Bacterium and some Asian R. solanacearum strains form a single genomic species despite divergent lifestyles.</title>
        <authorList>
            <person name="Remenant B."/>
            <person name="de Cambiaire J.C."/>
            <person name="Cellier G."/>
            <person name="Jacobs J.M."/>
            <person name="Mangenot S."/>
            <person name="Barbe V."/>
            <person name="Lajus A."/>
            <person name="Vallenet D."/>
            <person name="Medigue C."/>
            <person name="Fegan M."/>
            <person name="Allen C."/>
            <person name="Prior P."/>
        </authorList>
    </citation>
    <scope>NUCLEOTIDE SEQUENCE</scope>
    <source>
        <strain evidence="1">R24</strain>
    </source>
</reference>
<accession>G3AAG9</accession>
<dbReference type="Pfam" id="PF13759">
    <property type="entry name" value="2OG-FeII_Oxy_5"/>
    <property type="match status" value="1"/>
</dbReference>
<evidence type="ECO:0008006" key="2">
    <source>
        <dbReference type="Google" id="ProtNLM"/>
    </source>
</evidence>
<proteinExistence type="predicted"/>
<organism evidence="1">
    <name type="scientific">Ralstonia syzygii R24</name>
    <dbReference type="NCBI Taxonomy" id="907261"/>
    <lineage>
        <taxon>Bacteria</taxon>
        <taxon>Pseudomonadati</taxon>
        <taxon>Pseudomonadota</taxon>
        <taxon>Betaproteobacteria</taxon>
        <taxon>Burkholderiales</taxon>
        <taxon>Burkholderiaceae</taxon>
        <taxon>Ralstonia</taxon>
        <taxon>Ralstonia solanacearum species complex</taxon>
    </lineage>
</organism>